<gene>
    <name evidence="4" type="ORF">Dia5BBH33_00890</name>
</gene>
<accession>A0A8D4UT88</accession>
<evidence type="ECO:0000259" key="3">
    <source>
        <dbReference type="Pfam" id="PF00892"/>
    </source>
</evidence>
<dbReference type="KEGG" id="dho:Dia5BBH33_00890"/>
<feature type="domain" description="EamA" evidence="3">
    <location>
        <begin position="13"/>
        <end position="141"/>
    </location>
</feature>
<dbReference type="InterPro" id="IPR000620">
    <property type="entry name" value="EamA_dom"/>
</dbReference>
<evidence type="ECO:0000256" key="2">
    <source>
        <dbReference type="SAM" id="Phobius"/>
    </source>
</evidence>
<evidence type="ECO:0000313" key="4">
    <source>
        <dbReference type="EMBL" id="BBK24154.1"/>
    </source>
</evidence>
<dbReference type="GO" id="GO:0016020">
    <property type="term" value="C:membrane"/>
    <property type="evidence" value="ECO:0007669"/>
    <property type="project" value="InterPro"/>
</dbReference>
<name>A0A8D4UT88_9FIRM</name>
<protein>
    <recommendedName>
        <fullName evidence="3">EamA domain-containing protein</fullName>
    </recommendedName>
</protein>
<dbReference type="OrthoDB" id="2294582at2"/>
<reference evidence="5" key="1">
    <citation type="submission" date="2019-05" db="EMBL/GenBank/DDBJ databases">
        <title>Complete genome sequencing of Dialister sp. strain 5BBH33.</title>
        <authorList>
            <person name="Sakamoto M."/>
            <person name="Murakami T."/>
            <person name="Mori H."/>
        </authorList>
    </citation>
    <scope>NUCLEOTIDE SEQUENCE [LARGE SCALE GENOMIC DNA]</scope>
    <source>
        <strain evidence="5">5BBH33</strain>
    </source>
</reference>
<keyword evidence="2" id="KW-0472">Membrane</keyword>
<feature type="transmembrane region" description="Helical" evidence="2">
    <location>
        <begin position="64"/>
        <end position="87"/>
    </location>
</feature>
<feature type="transmembrane region" description="Helical" evidence="2">
    <location>
        <begin position="99"/>
        <end position="119"/>
    </location>
</feature>
<proteinExistence type="inferred from homology"/>
<sequence length="143" mass="15167">MFKFWWPIGLIILSSVGYQVGLKEVSTGMDPFVALVVTYLVASAVSFAIYFIQGTGEAGWKKDIFTINPAALGLGAAIVGIELGNVYMYQAGWTVNTAFIVSNGLIVLALMVMGTLLYGEKITPRKILGVVISMAGIAAITLG</sequence>
<dbReference type="AlphaFoldDB" id="A0A8D4UT88"/>
<keyword evidence="2" id="KW-1133">Transmembrane helix</keyword>
<organism evidence="4 5">
    <name type="scientific">Dialister hominis</name>
    <dbReference type="NCBI Taxonomy" id="2582419"/>
    <lineage>
        <taxon>Bacteria</taxon>
        <taxon>Bacillati</taxon>
        <taxon>Bacillota</taxon>
        <taxon>Negativicutes</taxon>
        <taxon>Veillonellales</taxon>
        <taxon>Veillonellaceae</taxon>
        <taxon>Dialister</taxon>
    </lineage>
</organism>
<keyword evidence="2" id="KW-0812">Transmembrane</keyword>
<dbReference type="EMBL" id="AP019697">
    <property type="protein sequence ID" value="BBK24154.1"/>
    <property type="molecule type" value="Genomic_DNA"/>
</dbReference>
<dbReference type="SUPFAM" id="SSF103481">
    <property type="entry name" value="Multidrug resistance efflux transporter EmrE"/>
    <property type="match status" value="1"/>
</dbReference>
<dbReference type="Proteomes" id="UP000320585">
    <property type="component" value="Chromosome"/>
</dbReference>
<feature type="transmembrane region" description="Helical" evidence="2">
    <location>
        <begin position="33"/>
        <end position="52"/>
    </location>
</feature>
<dbReference type="Pfam" id="PF00892">
    <property type="entry name" value="EamA"/>
    <property type="match status" value="1"/>
</dbReference>
<feature type="transmembrane region" description="Helical" evidence="2">
    <location>
        <begin position="126"/>
        <end position="142"/>
    </location>
</feature>
<evidence type="ECO:0000256" key="1">
    <source>
        <dbReference type="ARBA" id="ARBA00007362"/>
    </source>
</evidence>
<dbReference type="InterPro" id="IPR037185">
    <property type="entry name" value="EmrE-like"/>
</dbReference>
<keyword evidence="5" id="KW-1185">Reference proteome</keyword>
<dbReference type="RefSeq" id="WP_022382529.1">
    <property type="nucleotide sequence ID" value="NZ_AP019697.1"/>
</dbReference>
<comment type="similarity">
    <text evidence="1">Belongs to the EamA transporter family.</text>
</comment>
<evidence type="ECO:0000313" key="5">
    <source>
        <dbReference type="Proteomes" id="UP000320585"/>
    </source>
</evidence>
<dbReference type="GeneID" id="92715307"/>